<dbReference type="PANTHER" id="PTHR31131:SF6">
    <property type="entry name" value="CASTOR ACT DOMAIN-CONTAINING PROTEIN"/>
    <property type="match status" value="1"/>
</dbReference>
<evidence type="ECO:0000259" key="2">
    <source>
        <dbReference type="Pfam" id="PF21631"/>
    </source>
</evidence>
<dbReference type="PIRSF" id="PIRSF008459">
    <property type="entry name" value="UCP008459"/>
    <property type="match status" value="1"/>
</dbReference>
<dbReference type="InterPro" id="IPR016540">
    <property type="entry name" value="UCP008459"/>
</dbReference>
<dbReference type="EMBL" id="PEUA01000019">
    <property type="protein sequence ID" value="PIV43249.1"/>
    <property type="molecule type" value="Genomic_DNA"/>
</dbReference>
<feature type="domain" description="CASTOR ACT" evidence="1">
    <location>
        <begin position="61"/>
        <end position="122"/>
    </location>
</feature>
<accession>A0A2M7D899</accession>
<feature type="domain" description="A9CJY8-like N-terminal" evidence="2">
    <location>
        <begin position="15"/>
        <end position="56"/>
    </location>
</feature>
<dbReference type="PANTHER" id="PTHR31131">
    <property type="entry name" value="CHROMOSOME 1, WHOLE GENOME SHOTGUN SEQUENCE"/>
    <property type="match status" value="1"/>
</dbReference>
<gene>
    <name evidence="3" type="ORF">COS26_00815</name>
</gene>
<organism evidence="3 4">
    <name type="scientific">Candidatus Nealsonbacteria bacterium CG02_land_8_20_14_3_00_40_11</name>
    <dbReference type="NCBI Taxonomy" id="1974700"/>
    <lineage>
        <taxon>Bacteria</taxon>
        <taxon>Candidatus Nealsoniibacteriota</taxon>
    </lineage>
</organism>
<dbReference type="InterPro" id="IPR027795">
    <property type="entry name" value="CASTOR_ACT_dom"/>
</dbReference>
<sequence length="129" mass="14090">MYTQRLTLSVLPERLGICHFDKNTPIPNWALAGEGFSSIAKTNSELSVICAEGRIPGGVLAERGWRAFKVEGPLGFESTGIVSSLSTSLATAQISILYISTFESDYVLTEEKNLDKATEVLSQFCEIKQ</sequence>
<dbReference type="SUPFAM" id="SSF55021">
    <property type="entry name" value="ACT-like"/>
    <property type="match status" value="2"/>
</dbReference>
<comment type="caution">
    <text evidence="3">The sequence shown here is derived from an EMBL/GenBank/DDBJ whole genome shotgun (WGS) entry which is preliminary data.</text>
</comment>
<proteinExistence type="predicted"/>
<name>A0A2M7D899_9BACT</name>
<protein>
    <submittedName>
        <fullName evidence="3">ACT domain-containing protein</fullName>
    </submittedName>
</protein>
<evidence type="ECO:0000313" key="4">
    <source>
        <dbReference type="Proteomes" id="UP000230304"/>
    </source>
</evidence>
<dbReference type="InterPro" id="IPR045865">
    <property type="entry name" value="ACT-like_dom_sf"/>
</dbReference>
<dbReference type="Pfam" id="PF13840">
    <property type="entry name" value="ACT_7"/>
    <property type="match status" value="1"/>
</dbReference>
<dbReference type="InterPro" id="IPR051719">
    <property type="entry name" value="CASTOR_mTORC1"/>
</dbReference>
<reference evidence="4" key="1">
    <citation type="submission" date="2017-09" db="EMBL/GenBank/DDBJ databases">
        <title>Depth-based differentiation of microbial function through sediment-hosted aquifers and enrichment of novel symbionts in the deep terrestrial subsurface.</title>
        <authorList>
            <person name="Probst A.J."/>
            <person name="Ladd B."/>
            <person name="Jarett J.K."/>
            <person name="Geller-Mcgrath D.E."/>
            <person name="Sieber C.M.K."/>
            <person name="Emerson J.B."/>
            <person name="Anantharaman K."/>
            <person name="Thomas B.C."/>
            <person name="Malmstrom R."/>
            <person name="Stieglmeier M."/>
            <person name="Klingl A."/>
            <person name="Woyke T."/>
            <person name="Ryan C.M."/>
            <person name="Banfield J.F."/>
        </authorList>
    </citation>
    <scope>NUCLEOTIDE SEQUENCE [LARGE SCALE GENOMIC DNA]</scope>
</reference>
<dbReference type="Pfam" id="PF21631">
    <property type="entry name" value="A9CJY8-like_N"/>
    <property type="match status" value="1"/>
</dbReference>
<dbReference type="AlphaFoldDB" id="A0A2M7D899"/>
<dbReference type="Proteomes" id="UP000230304">
    <property type="component" value="Unassembled WGS sequence"/>
</dbReference>
<evidence type="ECO:0000313" key="3">
    <source>
        <dbReference type="EMBL" id="PIV43249.1"/>
    </source>
</evidence>
<dbReference type="InterPro" id="IPR049447">
    <property type="entry name" value="A9CJY8-like_N"/>
</dbReference>
<dbReference type="Gene3D" id="3.30.2130.10">
    <property type="entry name" value="VC0802-like"/>
    <property type="match status" value="1"/>
</dbReference>
<evidence type="ECO:0000259" key="1">
    <source>
        <dbReference type="Pfam" id="PF13840"/>
    </source>
</evidence>